<accession>F6B3D4</accession>
<dbReference type="GO" id="GO:0030436">
    <property type="term" value="P:asexual sporulation"/>
    <property type="evidence" value="ECO:0007669"/>
    <property type="project" value="InterPro"/>
</dbReference>
<sequence length="302" mass="33340">MKQVVYIDEIFIVNLVMNLTALWLTSRFSGNRTSSFRMTTAAAVGCIYAVSIFFPGWQMALHLGLKLSVAVVMLVITFGLISLKQLLKQMAYFLLASFAVGGVAVGLDYLLANTLIMQPDNQSVIGGFNKWTSLVLTVLIVFITGKWGAAMWFKRIQQASHKVPLTVSLWGKEVCVPALLDTGNQLTDPLSQRPVIIVEFDALQPALPDKIVEMFANQQAQDGSRMMLALADTPYAKRLRLIPFKSVGQENGMLLGIYPDVVVIRHGGKSHIYKDVVVGIYNHQLSPESTYKALLHPQLLAS</sequence>
<dbReference type="PIRSF" id="PIRSF018571">
    <property type="entry name" value="SpoIIGA"/>
    <property type="match status" value="1"/>
</dbReference>
<dbReference type="STRING" id="868595.Desca_2330"/>
<evidence type="ECO:0000313" key="5">
    <source>
        <dbReference type="Proteomes" id="UP000009226"/>
    </source>
</evidence>
<evidence type="ECO:0000256" key="1">
    <source>
        <dbReference type="PIRNR" id="PIRNR018571"/>
    </source>
</evidence>
<keyword evidence="1" id="KW-0378">Hydrolase</keyword>
<keyword evidence="5" id="KW-1185">Reference proteome</keyword>
<dbReference type="EC" id="3.4.23.-" evidence="1"/>
<comment type="subcellular location">
    <subcellularLocation>
        <location evidence="1">Cell membrane</location>
    </subcellularLocation>
</comment>
<dbReference type="HOGENOM" id="CLU_059158_0_0_9"/>
<dbReference type="AlphaFoldDB" id="F6B3D4"/>
<evidence type="ECO:0000256" key="2">
    <source>
        <dbReference type="PIRSR" id="PIRSR018571-1"/>
    </source>
</evidence>
<name>F6B3D4_DESCC</name>
<keyword evidence="1 3" id="KW-0472">Membrane</keyword>
<gene>
    <name evidence="4" type="ordered locus">Desca_2330</name>
</gene>
<dbReference type="GO" id="GO:0030435">
    <property type="term" value="P:sporulation resulting in formation of a cellular spore"/>
    <property type="evidence" value="ECO:0007669"/>
    <property type="project" value="UniProtKB-KW"/>
</dbReference>
<dbReference type="eggNOG" id="ENOG50301AF">
    <property type="taxonomic scope" value="Bacteria"/>
</dbReference>
<proteinExistence type="inferred from homology"/>
<organism evidence="4 5">
    <name type="scientific">Desulfotomaculum nigrificans (strain DSM 14880 / VKM B-2319 / CO-1-SRB)</name>
    <name type="common">Desulfotomaculum carboxydivorans</name>
    <dbReference type="NCBI Taxonomy" id="868595"/>
    <lineage>
        <taxon>Bacteria</taxon>
        <taxon>Bacillati</taxon>
        <taxon>Bacillota</taxon>
        <taxon>Clostridia</taxon>
        <taxon>Eubacteriales</taxon>
        <taxon>Desulfotomaculaceae</taxon>
        <taxon>Desulfotomaculum</taxon>
    </lineage>
</organism>
<keyword evidence="3" id="KW-1133">Transmembrane helix</keyword>
<comment type="similarity">
    <text evidence="1">Belongs to the peptidase U4 family.</text>
</comment>
<keyword evidence="1" id="KW-0749">Sporulation</keyword>
<dbReference type="Proteomes" id="UP000009226">
    <property type="component" value="Chromosome"/>
</dbReference>
<keyword evidence="1" id="KW-0064">Aspartyl protease</keyword>
<feature type="transmembrane region" description="Helical" evidence="3">
    <location>
        <begin position="131"/>
        <end position="153"/>
    </location>
</feature>
<evidence type="ECO:0000256" key="3">
    <source>
        <dbReference type="SAM" id="Phobius"/>
    </source>
</evidence>
<keyword evidence="1" id="KW-1003">Cell membrane</keyword>
<reference evidence="4" key="1">
    <citation type="submission" date="2011-05" db="EMBL/GenBank/DDBJ databases">
        <title>Complete sequence of Desulfotomaculum carboxydivorans CO-1-SRB.</title>
        <authorList>
            <consortium name="US DOE Joint Genome Institute"/>
            <person name="Lucas S."/>
            <person name="Han J."/>
            <person name="Lapidus A."/>
            <person name="Cheng J.-F."/>
            <person name="Goodwin L."/>
            <person name="Pitluck S."/>
            <person name="Peters L."/>
            <person name="Mikhailova N."/>
            <person name="Lu M."/>
            <person name="Han C."/>
            <person name="Tapia R."/>
            <person name="Land M."/>
            <person name="Hauser L."/>
            <person name="Kyrpides N."/>
            <person name="Ivanova N."/>
            <person name="Pagani I."/>
            <person name="Stams A."/>
            <person name="Plugge C."/>
            <person name="Muyzer G."/>
            <person name="Kuever J."/>
            <person name="Parshina S."/>
            <person name="Ivanova A."/>
            <person name="Nazina T."/>
            <person name="Woyke T."/>
        </authorList>
    </citation>
    <scope>NUCLEOTIDE SEQUENCE [LARGE SCALE GENOMIC DNA]</scope>
    <source>
        <strain evidence="4">CO-1-SRB</strain>
    </source>
</reference>
<dbReference type="GO" id="GO:0004190">
    <property type="term" value="F:aspartic-type endopeptidase activity"/>
    <property type="evidence" value="ECO:0007669"/>
    <property type="project" value="UniProtKB-KW"/>
</dbReference>
<protein>
    <recommendedName>
        <fullName evidence="1">Sporulation sigma-E factor-processing peptidase</fullName>
        <ecNumber evidence="1">3.4.23.-</ecNumber>
    </recommendedName>
    <alternativeName>
        <fullName evidence="1">Membrane-associated aspartic protease</fullName>
    </alternativeName>
    <alternativeName>
        <fullName evidence="1">Stage II sporulation protein GA</fullName>
    </alternativeName>
</protein>
<feature type="transmembrane region" description="Helical" evidence="3">
    <location>
        <begin position="6"/>
        <end position="24"/>
    </location>
</feature>
<feature type="transmembrane region" description="Helical" evidence="3">
    <location>
        <begin position="36"/>
        <end position="57"/>
    </location>
</feature>
<dbReference type="KEGG" id="dca:Desca_2330"/>
<evidence type="ECO:0000313" key="4">
    <source>
        <dbReference type="EMBL" id="AEF95165.1"/>
    </source>
</evidence>
<feature type="transmembrane region" description="Helical" evidence="3">
    <location>
        <begin position="63"/>
        <end position="83"/>
    </location>
</feature>
<dbReference type="GO" id="GO:0006508">
    <property type="term" value="P:proteolysis"/>
    <property type="evidence" value="ECO:0007669"/>
    <property type="project" value="UniProtKB-KW"/>
</dbReference>
<feature type="transmembrane region" description="Helical" evidence="3">
    <location>
        <begin position="90"/>
        <end position="111"/>
    </location>
</feature>
<keyword evidence="1" id="KW-0645">Protease</keyword>
<dbReference type="InterPro" id="IPR005081">
    <property type="entry name" value="SpoIIGA"/>
</dbReference>
<keyword evidence="3" id="KW-0812">Transmembrane</keyword>
<comment type="function">
    <text evidence="1">Probable aspartic protease that is responsible for the proteolytic cleavage of the RNA polymerase sigma E factor (SigE/spoIIGB) to yield the active peptide in the mother cell during sporulation. Responds to a signal from the forespore that is triggered by the extracellular signal protein SpoIIR.</text>
</comment>
<dbReference type="Pfam" id="PF03419">
    <property type="entry name" value="Peptidase_U4"/>
    <property type="match status" value="1"/>
</dbReference>
<dbReference type="EMBL" id="CP002736">
    <property type="protein sequence ID" value="AEF95165.1"/>
    <property type="molecule type" value="Genomic_DNA"/>
</dbReference>
<feature type="active site" evidence="2">
    <location>
        <position position="181"/>
    </location>
</feature>
<dbReference type="RefSeq" id="WP_013810684.1">
    <property type="nucleotide sequence ID" value="NC_015565.1"/>
</dbReference>
<dbReference type="GO" id="GO:0005886">
    <property type="term" value="C:plasma membrane"/>
    <property type="evidence" value="ECO:0007669"/>
    <property type="project" value="UniProtKB-SubCell"/>
</dbReference>
<dbReference type="NCBIfam" id="TIGR02854">
    <property type="entry name" value="spore_II_GA"/>
    <property type="match status" value="1"/>
</dbReference>